<protein>
    <submittedName>
        <fullName evidence="1">Uncharacterized protein</fullName>
    </submittedName>
</protein>
<gene>
    <name evidence="1" type="ORF">WJ68_16030</name>
</gene>
<proteinExistence type="predicted"/>
<reference evidence="1 2" key="1">
    <citation type="submission" date="2015-11" db="EMBL/GenBank/DDBJ databases">
        <title>Expanding the genomic diversity of Burkholderia species for the development of highly accurate diagnostics.</title>
        <authorList>
            <person name="Sahl J."/>
            <person name="Keim P."/>
            <person name="Wagner D."/>
        </authorList>
    </citation>
    <scope>NUCLEOTIDE SEQUENCE [LARGE SCALE GENOMIC DNA]</scope>
    <source>
        <strain evidence="1 2">MSMB1585WGS</strain>
    </source>
</reference>
<evidence type="ECO:0000313" key="1">
    <source>
        <dbReference type="EMBL" id="KVN83423.1"/>
    </source>
</evidence>
<dbReference type="RefSeq" id="WP_060040238.1">
    <property type="nucleotide sequence ID" value="NZ_LPAD01000071.1"/>
</dbReference>
<dbReference type="EMBL" id="LPAD01000071">
    <property type="protein sequence ID" value="KVN83423.1"/>
    <property type="molecule type" value="Genomic_DNA"/>
</dbReference>
<sequence>MTTALIPVDVPALQPLQGSAEYDDLESGLKAIFMAVFERHLRPGERQLNLHGMPHLGTAALMERVLKANGLPLVRRDDTRTAFLMKAALSRNKRRGMIFLRQYLQATWPNVWKVEPLYHPIATANEYPKHITPLGTLNLGNGITAVYDDYDGTAEPVLYRTDWQGTTRLASSTGWLTNILRQSRNLSTAPWMQNLGGFWKSESVAAVVGPDNVTGDVTKFTATGYPHHIFTMQPGINAVAGARTVSLWVLVPSGQSVGRFGVGVTWDGIESAGGMYSAFNRWVRVSGTATLAASRSRLELSIYPNGVNPLPGFFFYACYAQDEPGTVANSFLATGANPSTHADYTIDANGVATFADGLIPPTPIMLFRTSRVRVTLPVSSDNGRGLSEVGKAFRSVLAARLMLELQLSTVFDDVGLDGGIALANGAMGVMPVLATGTLS</sequence>
<dbReference type="AlphaFoldDB" id="A0ABD4DZY0"/>
<name>A0ABD4DZY0_9BURK</name>
<evidence type="ECO:0000313" key="2">
    <source>
        <dbReference type="Proteomes" id="UP000057910"/>
    </source>
</evidence>
<dbReference type="Proteomes" id="UP000057910">
    <property type="component" value="Unassembled WGS sequence"/>
</dbReference>
<comment type="caution">
    <text evidence="1">The sequence shown here is derived from an EMBL/GenBank/DDBJ whole genome shotgun (WGS) entry which is preliminary data.</text>
</comment>
<accession>A0ABD4DZY0</accession>
<organism evidence="1 2">
    <name type="scientific">Burkholderia ubonensis</name>
    <dbReference type="NCBI Taxonomy" id="101571"/>
    <lineage>
        <taxon>Bacteria</taxon>
        <taxon>Pseudomonadati</taxon>
        <taxon>Pseudomonadota</taxon>
        <taxon>Betaproteobacteria</taxon>
        <taxon>Burkholderiales</taxon>
        <taxon>Burkholderiaceae</taxon>
        <taxon>Burkholderia</taxon>
        <taxon>Burkholderia cepacia complex</taxon>
    </lineage>
</organism>